<dbReference type="HOGENOM" id="CLU_2354559_0_0_11"/>
<dbReference type="RefSeq" id="WP_012225756.1">
    <property type="nucleotide sequence ID" value="NZ_HG422565.1"/>
</dbReference>
<sequence>MVSIGVDHVVFSDTVLACARHILMRTTVDLDPELHAEAQAYARRRRRVSLSSLVNEALRKSLRPVPLVERDAVTGLGVVQLGYPVSSEDVADALDG</sequence>
<organism evidence="1 2">
    <name type="scientific">Candidatus Neomicrothrix parvicella RN1</name>
    <dbReference type="NCBI Taxonomy" id="1229780"/>
    <lineage>
        <taxon>Bacteria</taxon>
        <taxon>Bacillati</taxon>
        <taxon>Actinomycetota</taxon>
        <taxon>Acidimicrobiia</taxon>
        <taxon>Acidimicrobiales</taxon>
        <taxon>Microthrixaceae</taxon>
        <taxon>Candidatus Neomicrothrix</taxon>
    </lineage>
</organism>
<protein>
    <submittedName>
        <fullName evidence="1">Uncharacterized protein</fullName>
    </submittedName>
</protein>
<gene>
    <name evidence="1" type="ORF">BN381_210004</name>
</gene>
<dbReference type="AlphaFoldDB" id="R4YXW6"/>
<dbReference type="EMBL" id="CANL01000014">
    <property type="protein sequence ID" value="CCM63314.1"/>
    <property type="molecule type" value="Genomic_DNA"/>
</dbReference>
<comment type="caution">
    <text evidence="1">The sequence shown here is derived from an EMBL/GenBank/DDBJ whole genome shotgun (WGS) entry which is preliminary data.</text>
</comment>
<evidence type="ECO:0000313" key="2">
    <source>
        <dbReference type="Proteomes" id="UP000018291"/>
    </source>
</evidence>
<accession>R4YXW6</accession>
<evidence type="ECO:0000313" key="1">
    <source>
        <dbReference type="EMBL" id="CCM63314.1"/>
    </source>
</evidence>
<keyword evidence="2" id="KW-1185">Reference proteome</keyword>
<reference evidence="1 2" key="1">
    <citation type="journal article" date="2013" name="ISME J.">
        <title>Metabolic model for the filamentous 'Candidatus Microthrix parvicella' based on genomic and metagenomic analyses.</title>
        <authorList>
            <person name="Jon McIlroy S."/>
            <person name="Kristiansen R."/>
            <person name="Albertsen M."/>
            <person name="Michael Karst S."/>
            <person name="Rossetti S."/>
            <person name="Lund Nielsen J."/>
            <person name="Tandoi V."/>
            <person name="James Seviour R."/>
            <person name="Nielsen P.H."/>
        </authorList>
    </citation>
    <scope>NUCLEOTIDE SEQUENCE [LARGE SCALE GENOMIC DNA]</scope>
    <source>
        <strain evidence="1 2">RN1</strain>
    </source>
</reference>
<name>R4YXW6_9ACTN</name>
<proteinExistence type="predicted"/>
<dbReference type="Proteomes" id="UP000018291">
    <property type="component" value="Unassembled WGS sequence"/>
</dbReference>